<dbReference type="PANTHER" id="PTHR43527">
    <property type="entry name" value="4-DIPHOSPHOCYTIDYL-2-C-METHYL-D-ERYTHRITOL KINASE, CHLOROPLASTIC"/>
    <property type="match status" value="1"/>
</dbReference>
<keyword evidence="6" id="KW-0414">Isoprene biosynthesis</keyword>
<reference evidence="8" key="1">
    <citation type="submission" date="2020-10" db="EMBL/GenBank/DDBJ databases">
        <authorList>
            <person name="Gilroy R."/>
        </authorList>
    </citation>
    <scope>NUCLEOTIDE SEQUENCE</scope>
    <source>
        <strain evidence="8">11167</strain>
    </source>
</reference>
<evidence type="ECO:0000259" key="7">
    <source>
        <dbReference type="Pfam" id="PF00288"/>
    </source>
</evidence>
<dbReference type="InterPro" id="IPR004424">
    <property type="entry name" value="IspE"/>
</dbReference>
<comment type="function">
    <text evidence="6">Catalyzes the phosphorylation of the position 2 hydroxy group of 4-diphosphocytidyl-2C-methyl-D-erythritol.</text>
</comment>
<keyword evidence="4 6" id="KW-0418">Kinase</keyword>
<dbReference type="SUPFAM" id="SSF54211">
    <property type="entry name" value="Ribosomal protein S5 domain 2-like"/>
    <property type="match status" value="1"/>
</dbReference>
<dbReference type="GO" id="GO:0019288">
    <property type="term" value="P:isopentenyl diphosphate biosynthetic process, methylerythritol 4-phosphate pathway"/>
    <property type="evidence" value="ECO:0007669"/>
    <property type="project" value="UniProtKB-UniRule"/>
</dbReference>
<dbReference type="PIRSF" id="PIRSF010376">
    <property type="entry name" value="IspE"/>
    <property type="match status" value="1"/>
</dbReference>
<organism evidence="8 9">
    <name type="scientific">Candidatus Aphodenecus pullistercoris</name>
    <dbReference type="NCBI Taxonomy" id="2840669"/>
    <lineage>
        <taxon>Bacteria</taxon>
        <taxon>Pseudomonadati</taxon>
        <taxon>Spirochaetota</taxon>
        <taxon>Spirochaetia</taxon>
        <taxon>Spirochaetales</taxon>
        <taxon>Candidatus Aphodenecus</taxon>
    </lineage>
</organism>
<evidence type="ECO:0000256" key="2">
    <source>
        <dbReference type="ARBA" id="ARBA00022679"/>
    </source>
</evidence>
<dbReference type="Proteomes" id="UP000823633">
    <property type="component" value="Unassembled WGS sequence"/>
</dbReference>
<dbReference type="HAMAP" id="MF_00061">
    <property type="entry name" value="IspE"/>
    <property type="match status" value="1"/>
</dbReference>
<evidence type="ECO:0000256" key="5">
    <source>
        <dbReference type="ARBA" id="ARBA00022840"/>
    </source>
</evidence>
<dbReference type="AlphaFoldDB" id="A0A9D9ECI1"/>
<feature type="binding site" evidence="6">
    <location>
        <begin position="96"/>
        <end position="106"/>
    </location>
    <ligand>
        <name>ATP</name>
        <dbReference type="ChEBI" id="CHEBI:30616"/>
    </ligand>
</feature>
<dbReference type="GO" id="GO:0050515">
    <property type="term" value="F:4-(cytidine 5'-diphospho)-2-C-methyl-D-erythritol kinase activity"/>
    <property type="evidence" value="ECO:0007669"/>
    <property type="project" value="UniProtKB-UniRule"/>
</dbReference>
<keyword evidence="3 6" id="KW-0547">Nucleotide-binding</keyword>
<feature type="active site" evidence="6">
    <location>
        <position position="138"/>
    </location>
</feature>
<evidence type="ECO:0000313" key="8">
    <source>
        <dbReference type="EMBL" id="MBO8443915.1"/>
    </source>
</evidence>
<gene>
    <name evidence="6 8" type="primary">ispE</name>
    <name evidence="8" type="ORF">IAC42_09220</name>
</gene>
<dbReference type="InterPro" id="IPR020568">
    <property type="entry name" value="Ribosomal_Su5_D2-typ_SF"/>
</dbReference>
<evidence type="ECO:0000256" key="4">
    <source>
        <dbReference type="ARBA" id="ARBA00022777"/>
    </source>
</evidence>
<comment type="catalytic activity">
    <reaction evidence="6">
        <text>4-CDP-2-C-methyl-D-erythritol + ATP = 4-CDP-2-C-methyl-D-erythritol 2-phosphate + ADP + H(+)</text>
        <dbReference type="Rhea" id="RHEA:18437"/>
        <dbReference type="ChEBI" id="CHEBI:15378"/>
        <dbReference type="ChEBI" id="CHEBI:30616"/>
        <dbReference type="ChEBI" id="CHEBI:57823"/>
        <dbReference type="ChEBI" id="CHEBI:57919"/>
        <dbReference type="ChEBI" id="CHEBI:456216"/>
        <dbReference type="EC" id="2.7.1.148"/>
    </reaction>
</comment>
<dbReference type="PANTHER" id="PTHR43527:SF2">
    <property type="entry name" value="4-DIPHOSPHOCYTIDYL-2-C-METHYL-D-ERYTHRITOL KINASE, CHLOROPLASTIC"/>
    <property type="match status" value="1"/>
</dbReference>
<evidence type="ECO:0000313" key="9">
    <source>
        <dbReference type="Proteomes" id="UP000823633"/>
    </source>
</evidence>
<protein>
    <recommendedName>
        <fullName evidence="1 6">4-diphosphocytidyl-2-C-methyl-D-erythritol kinase</fullName>
        <shortName evidence="6">CMK</shortName>
        <ecNumber evidence="6">2.7.1.148</ecNumber>
    </recommendedName>
    <alternativeName>
        <fullName evidence="6">4-(cytidine-5'-diphospho)-2-C-methyl-D-erythritol kinase</fullName>
    </alternativeName>
</protein>
<accession>A0A9D9ECI1</accession>
<dbReference type="EC" id="2.7.1.148" evidence="6"/>
<comment type="similarity">
    <text evidence="6">Belongs to the GHMP kinase family. IspE subfamily.</text>
</comment>
<dbReference type="InterPro" id="IPR014721">
    <property type="entry name" value="Ribsml_uS5_D2-typ_fold_subgr"/>
</dbReference>
<evidence type="ECO:0000256" key="6">
    <source>
        <dbReference type="HAMAP-Rule" id="MF_00061"/>
    </source>
</evidence>
<reference evidence="8" key="2">
    <citation type="journal article" date="2021" name="PeerJ">
        <title>Extensive microbial diversity within the chicken gut microbiome revealed by metagenomics and culture.</title>
        <authorList>
            <person name="Gilroy R."/>
            <person name="Ravi A."/>
            <person name="Getino M."/>
            <person name="Pursley I."/>
            <person name="Horton D.L."/>
            <person name="Alikhan N.F."/>
            <person name="Baker D."/>
            <person name="Gharbi K."/>
            <person name="Hall N."/>
            <person name="Watson M."/>
            <person name="Adriaenssens E.M."/>
            <person name="Foster-Nyarko E."/>
            <person name="Jarju S."/>
            <person name="Secka A."/>
            <person name="Antonio M."/>
            <person name="Oren A."/>
            <person name="Chaudhuri R.R."/>
            <person name="La Ragione R."/>
            <person name="Hildebrand F."/>
            <person name="Pallen M.J."/>
        </authorList>
    </citation>
    <scope>NUCLEOTIDE SEQUENCE</scope>
    <source>
        <strain evidence="8">11167</strain>
    </source>
</reference>
<feature type="active site" evidence="6">
    <location>
        <position position="10"/>
    </location>
</feature>
<keyword evidence="5 6" id="KW-0067">ATP-binding</keyword>
<evidence type="ECO:0000256" key="1">
    <source>
        <dbReference type="ARBA" id="ARBA00017473"/>
    </source>
</evidence>
<dbReference type="Gene3D" id="3.30.230.10">
    <property type="match status" value="1"/>
</dbReference>
<sequence length="268" mass="28791">MRILAKAYAKVNIGLRIMGQRPDGYHDLDSYFHLVALHDDIDLSVEASSLTRVRIRGNEGYLKEGQTDLMEKAARLFALEAGLAFDLEIAIDKRIPFQAGLGGGSSDASAVLRALEKAFGNPLGQERLMALSLAIGSDVPFFTSGLVAAHAQGRGEVLEPVDSAPGEVLIVMRPGDKVSTIEAFSRADARGGGRSPLPGWTTEKEAWQELYDNDFDFLQPILADRRYLAAVRNSVYHGTSGSGAAQLVVPSGGEDFGDLAVIRTALCE</sequence>
<comment type="pathway">
    <text evidence="6">Isoprenoid biosynthesis; isopentenyl diphosphate biosynthesis via DXP pathway; isopentenyl diphosphate from 1-deoxy-D-xylulose 5-phosphate: step 3/6.</text>
</comment>
<dbReference type="InterPro" id="IPR006204">
    <property type="entry name" value="GHMP_kinase_N_dom"/>
</dbReference>
<dbReference type="EMBL" id="JADIMU010000064">
    <property type="protein sequence ID" value="MBO8443915.1"/>
    <property type="molecule type" value="Genomic_DNA"/>
</dbReference>
<evidence type="ECO:0000256" key="3">
    <source>
        <dbReference type="ARBA" id="ARBA00022741"/>
    </source>
</evidence>
<dbReference type="NCBIfam" id="TIGR00154">
    <property type="entry name" value="ispE"/>
    <property type="match status" value="1"/>
</dbReference>
<proteinExistence type="inferred from homology"/>
<feature type="domain" description="GHMP kinase N-terminal" evidence="7">
    <location>
        <begin position="69"/>
        <end position="145"/>
    </location>
</feature>
<name>A0A9D9ECI1_9SPIR</name>
<keyword evidence="2 6" id="KW-0808">Transferase</keyword>
<comment type="caution">
    <text evidence="8">The sequence shown here is derived from an EMBL/GenBank/DDBJ whole genome shotgun (WGS) entry which is preliminary data.</text>
</comment>
<dbReference type="GO" id="GO:0016114">
    <property type="term" value="P:terpenoid biosynthetic process"/>
    <property type="evidence" value="ECO:0007669"/>
    <property type="project" value="UniProtKB-UniRule"/>
</dbReference>
<dbReference type="GO" id="GO:0005524">
    <property type="term" value="F:ATP binding"/>
    <property type="evidence" value="ECO:0007669"/>
    <property type="project" value="UniProtKB-UniRule"/>
</dbReference>
<dbReference type="Pfam" id="PF00288">
    <property type="entry name" value="GHMP_kinases_N"/>
    <property type="match status" value="1"/>
</dbReference>